<feature type="region of interest" description="Disordered" evidence="12">
    <location>
        <begin position="271"/>
        <end position="297"/>
    </location>
</feature>
<feature type="DNA-binding region" description="Homeobox" evidence="9">
    <location>
        <begin position="165"/>
        <end position="224"/>
    </location>
</feature>
<evidence type="ECO:0000256" key="10">
    <source>
        <dbReference type="PROSITE-ProRule" id="PRU00125"/>
    </source>
</evidence>
<dbReference type="GO" id="GO:0046872">
    <property type="term" value="F:metal ion binding"/>
    <property type="evidence" value="ECO:0007669"/>
    <property type="project" value="UniProtKB-KW"/>
</dbReference>
<organism evidence="15">
    <name type="scientific">Lepeophtheirus salmonis</name>
    <name type="common">Salmon louse</name>
    <name type="synonym">Caligus salmonis</name>
    <dbReference type="NCBI Taxonomy" id="72036"/>
    <lineage>
        <taxon>Eukaryota</taxon>
        <taxon>Metazoa</taxon>
        <taxon>Ecdysozoa</taxon>
        <taxon>Arthropoda</taxon>
        <taxon>Crustacea</taxon>
        <taxon>Multicrustacea</taxon>
        <taxon>Hexanauplia</taxon>
        <taxon>Copepoda</taxon>
        <taxon>Siphonostomatoida</taxon>
        <taxon>Caligidae</taxon>
        <taxon>Lepeophtheirus</taxon>
    </lineage>
</organism>
<evidence type="ECO:0000256" key="12">
    <source>
        <dbReference type="SAM" id="MobiDB-lite"/>
    </source>
</evidence>
<sequence>QGYRTNIIIIMELNEQHKDCWTCSLPIQDSEPFSSLGGETQIHDKCSVCSLCSSRLTEKCYSDAQNRLYCPQDYYRSFGHKCSACQEVIEYGSLSLRASSTLLYHASCFSCVSCGHLLSEGTSYGVSEDGHILCSTHYNSEGCGGISDSEESNSSGSEGKDNKNRRGPRTTIKTKQLDVLKTAFDSTPKPTRSMRQALAKETGLPMRVIQVWFQNKRSKEKRMTQMRFMASRLSSVKNSRTPSQFWISPYPSPPSTCDSYELPFVNSYNHNSSHPEPAYPLESYPSPPSGGEYFAQL</sequence>
<dbReference type="Pfam" id="PF00046">
    <property type="entry name" value="Homeodomain"/>
    <property type="match status" value="1"/>
</dbReference>
<keyword evidence="8 9" id="KW-0539">Nucleus</keyword>
<dbReference type="InterPro" id="IPR009057">
    <property type="entry name" value="Homeodomain-like_sf"/>
</dbReference>
<evidence type="ECO:0000256" key="1">
    <source>
        <dbReference type="ARBA" id="ARBA00004123"/>
    </source>
</evidence>
<dbReference type="SMART" id="SM00132">
    <property type="entry name" value="LIM"/>
    <property type="match status" value="2"/>
</dbReference>
<name>A0A0K2TDG4_LEPSM</name>
<feature type="domain" description="Homeobox" evidence="14">
    <location>
        <begin position="163"/>
        <end position="223"/>
    </location>
</feature>
<dbReference type="AlphaFoldDB" id="A0A0K2TDG4"/>
<keyword evidence="4 10" id="KW-0862">Zinc</keyword>
<evidence type="ECO:0000256" key="2">
    <source>
        <dbReference type="ARBA" id="ARBA00022723"/>
    </source>
</evidence>
<dbReference type="Gene3D" id="2.10.110.10">
    <property type="entry name" value="Cysteine Rich Protein"/>
    <property type="match status" value="2"/>
</dbReference>
<dbReference type="PROSITE" id="PS00478">
    <property type="entry name" value="LIM_DOMAIN_1"/>
    <property type="match status" value="1"/>
</dbReference>
<evidence type="ECO:0000259" key="13">
    <source>
        <dbReference type="PROSITE" id="PS50023"/>
    </source>
</evidence>
<dbReference type="Gene3D" id="1.10.10.60">
    <property type="entry name" value="Homeodomain-like"/>
    <property type="match status" value="1"/>
</dbReference>
<feature type="region of interest" description="Disordered" evidence="12">
    <location>
        <begin position="145"/>
        <end position="170"/>
    </location>
</feature>
<feature type="domain" description="LIM zinc-binding" evidence="13">
    <location>
        <begin position="18"/>
        <end position="79"/>
    </location>
</feature>
<reference evidence="15" key="1">
    <citation type="submission" date="2014-05" db="EMBL/GenBank/DDBJ databases">
        <authorList>
            <person name="Chronopoulou M."/>
        </authorList>
    </citation>
    <scope>NUCLEOTIDE SEQUENCE</scope>
    <source>
        <tissue evidence="15">Whole organism</tissue>
    </source>
</reference>
<comment type="subcellular location">
    <subcellularLocation>
        <location evidence="1 9 11">Nucleus</location>
    </subcellularLocation>
</comment>
<keyword evidence="7 9" id="KW-0371">Homeobox</keyword>
<keyword evidence="3" id="KW-0677">Repeat</keyword>
<evidence type="ECO:0000256" key="3">
    <source>
        <dbReference type="ARBA" id="ARBA00022737"/>
    </source>
</evidence>
<dbReference type="SUPFAM" id="SSF46689">
    <property type="entry name" value="Homeodomain-like"/>
    <property type="match status" value="1"/>
</dbReference>
<dbReference type="PROSITE" id="PS50023">
    <property type="entry name" value="LIM_DOMAIN_2"/>
    <property type="match status" value="2"/>
</dbReference>
<dbReference type="PANTHER" id="PTHR24208:SF166">
    <property type="entry name" value="LIM HOMEOBOX TRANSCRIPTION FACTOR 1 ALPHA, ISOFORM B"/>
    <property type="match status" value="1"/>
</dbReference>
<accession>A0A0K2TDG4</accession>
<dbReference type="PROSITE" id="PS50071">
    <property type="entry name" value="HOMEOBOX_2"/>
    <property type="match status" value="1"/>
</dbReference>
<dbReference type="InterPro" id="IPR001356">
    <property type="entry name" value="HD"/>
</dbReference>
<evidence type="ECO:0000256" key="5">
    <source>
        <dbReference type="ARBA" id="ARBA00023038"/>
    </source>
</evidence>
<dbReference type="InterPro" id="IPR050453">
    <property type="entry name" value="LIM_Homeobox_TF"/>
</dbReference>
<dbReference type="InterPro" id="IPR017970">
    <property type="entry name" value="Homeobox_CS"/>
</dbReference>
<evidence type="ECO:0000256" key="4">
    <source>
        <dbReference type="ARBA" id="ARBA00022833"/>
    </source>
</evidence>
<dbReference type="SMART" id="SM00389">
    <property type="entry name" value="HOX"/>
    <property type="match status" value="1"/>
</dbReference>
<evidence type="ECO:0000313" key="15">
    <source>
        <dbReference type="EMBL" id="CDW24058.1"/>
    </source>
</evidence>
<proteinExistence type="predicted"/>
<dbReference type="PROSITE" id="PS00027">
    <property type="entry name" value="HOMEOBOX_1"/>
    <property type="match status" value="1"/>
</dbReference>
<keyword evidence="6 9" id="KW-0238">DNA-binding</keyword>
<evidence type="ECO:0000256" key="11">
    <source>
        <dbReference type="RuleBase" id="RU000682"/>
    </source>
</evidence>
<evidence type="ECO:0000259" key="14">
    <source>
        <dbReference type="PROSITE" id="PS50071"/>
    </source>
</evidence>
<dbReference type="CDD" id="cd00086">
    <property type="entry name" value="homeodomain"/>
    <property type="match status" value="1"/>
</dbReference>
<dbReference type="FunFam" id="1.10.10.60:FF:000075">
    <property type="entry name" value="LIM/homeobox protein Lhx1"/>
    <property type="match status" value="1"/>
</dbReference>
<keyword evidence="2 10" id="KW-0479">Metal-binding</keyword>
<dbReference type="Pfam" id="PF00412">
    <property type="entry name" value="LIM"/>
    <property type="match status" value="2"/>
</dbReference>
<dbReference type="GO" id="GO:0000981">
    <property type="term" value="F:DNA-binding transcription factor activity, RNA polymerase II-specific"/>
    <property type="evidence" value="ECO:0007669"/>
    <property type="project" value="InterPro"/>
</dbReference>
<evidence type="ECO:0000256" key="9">
    <source>
        <dbReference type="PROSITE-ProRule" id="PRU00108"/>
    </source>
</evidence>
<dbReference type="GO" id="GO:0030182">
    <property type="term" value="P:neuron differentiation"/>
    <property type="evidence" value="ECO:0007669"/>
    <property type="project" value="TreeGrafter"/>
</dbReference>
<evidence type="ECO:0000256" key="8">
    <source>
        <dbReference type="ARBA" id="ARBA00023242"/>
    </source>
</evidence>
<dbReference type="EMBL" id="HACA01006697">
    <property type="protein sequence ID" value="CDW24058.1"/>
    <property type="molecule type" value="Transcribed_RNA"/>
</dbReference>
<dbReference type="OrthoDB" id="10068367at2759"/>
<keyword evidence="5 10" id="KW-0440">LIM domain</keyword>
<dbReference type="GO" id="GO:0000977">
    <property type="term" value="F:RNA polymerase II transcription regulatory region sequence-specific DNA binding"/>
    <property type="evidence" value="ECO:0007669"/>
    <property type="project" value="TreeGrafter"/>
</dbReference>
<feature type="domain" description="LIM zinc-binding" evidence="13">
    <location>
        <begin position="80"/>
        <end position="144"/>
    </location>
</feature>
<dbReference type="SUPFAM" id="SSF57716">
    <property type="entry name" value="Glucocorticoid receptor-like (DNA-binding domain)"/>
    <property type="match status" value="1"/>
</dbReference>
<dbReference type="InterPro" id="IPR001781">
    <property type="entry name" value="Znf_LIM"/>
</dbReference>
<dbReference type="GO" id="GO:0005634">
    <property type="term" value="C:nucleus"/>
    <property type="evidence" value="ECO:0007669"/>
    <property type="project" value="UniProtKB-SubCell"/>
</dbReference>
<evidence type="ECO:0000256" key="7">
    <source>
        <dbReference type="ARBA" id="ARBA00023155"/>
    </source>
</evidence>
<dbReference type="PANTHER" id="PTHR24208">
    <property type="entry name" value="LIM/HOMEOBOX PROTEIN LHX"/>
    <property type="match status" value="1"/>
</dbReference>
<protein>
    <submittedName>
        <fullName evidence="15">Uncharacterized protein</fullName>
    </submittedName>
</protein>
<feature type="non-terminal residue" evidence="15">
    <location>
        <position position="1"/>
    </location>
</feature>
<evidence type="ECO:0000256" key="6">
    <source>
        <dbReference type="ARBA" id="ARBA00023125"/>
    </source>
</evidence>